<dbReference type="AlphaFoldDB" id="A0A1Z9Z3N0"/>
<dbReference type="Proteomes" id="UP000196536">
    <property type="component" value="Unassembled WGS sequence"/>
</dbReference>
<reference evidence="1 2" key="1">
    <citation type="submission" date="2017-05" db="EMBL/GenBank/DDBJ databases">
        <title>Acinetobacter populi ANC 5415 (= PBJ7), whole genome shotgun sequencing project.</title>
        <authorList>
            <person name="Nemec A."/>
            <person name="Radolfova-Krizova L."/>
        </authorList>
    </citation>
    <scope>NUCLEOTIDE SEQUENCE [LARGE SCALE GENOMIC DNA]</scope>
    <source>
        <strain evidence="1 2">PBJ7</strain>
    </source>
</reference>
<sequence>MNDPKQLIEMAQQYGARLKRMDDQQIKVTNGQHLPPELIEQLRANKTALLKYLEQSFFDAALQRAYHGYFWLLEQKQQQCRYNRQPLSDAHVSVQEWRQSIADVIGLNPCEVQTIENLLINSRHFRYYWNDQYIMSIAEYANDDDYHTIYEYIHAPSRAYLAS</sequence>
<dbReference type="EMBL" id="NEXX01000001">
    <property type="protein sequence ID" value="OUY09032.1"/>
    <property type="molecule type" value="Genomic_DNA"/>
</dbReference>
<protein>
    <submittedName>
        <fullName evidence="1">Uncharacterized protein</fullName>
    </submittedName>
</protein>
<proteinExistence type="predicted"/>
<comment type="caution">
    <text evidence="1">The sequence shown here is derived from an EMBL/GenBank/DDBJ whole genome shotgun (WGS) entry which is preliminary data.</text>
</comment>
<keyword evidence="2" id="KW-1185">Reference proteome</keyword>
<gene>
    <name evidence="1" type="ORF">CAP51_05375</name>
</gene>
<evidence type="ECO:0000313" key="1">
    <source>
        <dbReference type="EMBL" id="OUY09032.1"/>
    </source>
</evidence>
<accession>A0A1Z9Z3N0</accession>
<organism evidence="1 2">
    <name type="scientific">Acinetobacter populi</name>
    <dbReference type="NCBI Taxonomy" id="1582270"/>
    <lineage>
        <taxon>Bacteria</taxon>
        <taxon>Pseudomonadati</taxon>
        <taxon>Pseudomonadota</taxon>
        <taxon>Gammaproteobacteria</taxon>
        <taxon>Moraxellales</taxon>
        <taxon>Moraxellaceae</taxon>
        <taxon>Acinetobacter</taxon>
    </lineage>
</organism>
<name>A0A1Z9Z3N0_9GAMM</name>
<evidence type="ECO:0000313" key="2">
    <source>
        <dbReference type="Proteomes" id="UP000196536"/>
    </source>
</evidence>
<dbReference type="RefSeq" id="WP_087619689.1">
    <property type="nucleotide sequence ID" value="NZ_NEXX01000001.1"/>
</dbReference>